<dbReference type="Gene3D" id="1.10.3070.10">
    <property type="entry name" value="EhaM-like"/>
    <property type="match status" value="1"/>
</dbReference>
<evidence type="ECO:0000313" key="1">
    <source>
        <dbReference type="EMBL" id="KZX17068.1"/>
    </source>
</evidence>
<gene>
    <name evidence="1" type="ORF">MBFIL_03500</name>
</gene>
<organism evidence="1 2">
    <name type="scientific">Methanobrevibacter filiformis</name>
    <dbReference type="NCBI Taxonomy" id="55758"/>
    <lineage>
        <taxon>Archaea</taxon>
        <taxon>Methanobacteriati</taxon>
        <taxon>Methanobacteriota</taxon>
        <taxon>Methanomada group</taxon>
        <taxon>Methanobacteria</taxon>
        <taxon>Methanobacteriales</taxon>
        <taxon>Methanobacteriaceae</taxon>
        <taxon>Methanobrevibacter</taxon>
    </lineage>
</organism>
<name>A0A166EVS2_9EURY</name>
<dbReference type="InterPro" id="IPR012056">
    <property type="entry name" value="NiFe_EhaM"/>
</dbReference>
<dbReference type="STRING" id="55758.MBFIL_03500"/>
<comment type="caution">
    <text evidence="1">The sequence shown here is derived from an EMBL/GenBank/DDBJ whole genome shotgun (WGS) entry which is preliminary data.</text>
</comment>
<dbReference type="PATRIC" id="fig|55758.3.peg.391"/>
<dbReference type="InterPro" id="IPR036606">
    <property type="entry name" value="EhaM-like_sf"/>
</dbReference>
<dbReference type="Proteomes" id="UP000077066">
    <property type="component" value="Unassembled WGS sequence"/>
</dbReference>
<evidence type="ECO:0000313" key="2">
    <source>
        <dbReference type="Proteomes" id="UP000077066"/>
    </source>
</evidence>
<dbReference type="EMBL" id="LWMT01000046">
    <property type="protein sequence ID" value="KZX17068.1"/>
    <property type="molecule type" value="Genomic_DNA"/>
</dbReference>
<dbReference type="SUPFAM" id="SSF101332">
    <property type="entry name" value="Hypothetical protein MTH393"/>
    <property type="match status" value="1"/>
</dbReference>
<accession>A0A166EVS2</accession>
<dbReference type="Pfam" id="PF09218">
    <property type="entry name" value="EhaM"/>
    <property type="match status" value="1"/>
</dbReference>
<sequence length="118" mass="13923">MKLRIIRSFKWHDDIIVPLSNELNILSEEFEKILMDKLDMSDLESLHSTHESAETDRLLKQLHLDLRLYWFEDVLKIISSKSSNSLKLDLLKKIQNGQKYDEVLKEGRNKLVSILKTD</sequence>
<dbReference type="AlphaFoldDB" id="A0A166EVS2"/>
<keyword evidence="2" id="KW-1185">Reference proteome</keyword>
<proteinExistence type="predicted"/>
<reference evidence="1 2" key="1">
    <citation type="submission" date="2016-04" db="EMBL/GenBank/DDBJ databases">
        <title>Genome sequence of Methanobrevibacter filiformis DSM 11501.</title>
        <authorList>
            <person name="Poehlein A."/>
            <person name="Seedorf H."/>
            <person name="Daniel R."/>
        </authorList>
    </citation>
    <scope>NUCLEOTIDE SEQUENCE [LARGE SCALE GENOMIC DNA]</scope>
    <source>
        <strain evidence="1 2">DSM 11501</strain>
    </source>
</reference>
<protein>
    <submittedName>
        <fullName evidence="1">Uncharacterized protein</fullName>
    </submittedName>
</protein>